<feature type="signal peptide" evidence="2">
    <location>
        <begin position="1"/>
        <end position="28"/>
    </location>
</feature>
<keyword evidence="6" id="KW-1185">Reference proteome</keyword>
<dbReference type="PANTHER" id="PTHR30332:SF17">
    <property type="entry name" value="TYPE IV PILIATION SYSTEM PROTEIN DR_0774-RELATED"/>
    <property type="match status" value="1"/>
</dbReference>
<dbReference type="GO" id="GO:0009306">
    <property type="term" value="P:protein secretion"/>
    <property type="evidence" value="ECO:0007669"/>
    <property type="project" value="InterPro"/>
</dbReference>
<dbReference type="PANTHER" id="PTHR30332">
    <property type="entry name" value="PROBABLE GENERAL SECRETION PATHWAY PROTEIN D"/>
    <property type="match status" value="1"/>
</dbReference>
<organism evidence="5 6">
    <name type="scientific">Gimesia chilikensis</name>
    <dbReference type="NCBI Taxonomy" id="2605989"/>
    <lineage>
        <taxon>Bacteria</taxon>
        <taxon>Pseudomonadati</taxon>
        <taxon>Planctomycetota</taxon>
        <taxon>Planctomycetia</taxon>
        <taxon>Planctomycetales</taxon>
        <taxon>Planctomycetaceae</taxon>
        <taxon>Gimesia</taxon>
    </lineage>
</organism>
<evidence type="ECO:0000259" key="3">
    <source>
        <dbReference type="Pfam" id="PF00263"/>
    </source>
</evidence>
<dbReference type="EMBL" id="CP036266">
    <property type="protein sequence ID" value="QDT20415.1"/>
    <property type="molecule type" value="Genomic_DNA"/>
</dbReference>
<dbReference type="OrthoDB" id="9775455at2"/>
<dbReference type="PRINTS" id="PR00811">
    <property type="entry name" value="BCTERIALGSPD"/>
</dbReference>
<dbReference type="GO" id="GO:0015627">
    <property type="term" value="C:type II protein secretion system complex"/>
    <property type="evidence" value="ECO:0007669"/>
    <property type="project" value="TreeGrafter"/>
</dbReference>
<reference evidence="5 6" key="1">
    <citation type="submission" date="2019-02" db="EMBL/GenBank/DDBJ databases">
        <title>Deep-cultivation of Planctomycetes and their phenomic and genomic characterization uncovers novel biology.</title>
        <authorList>
            <person name="Wiegand S."/>
            <person name="Jogler M."/>
            <person name="Boedeker C."/>
            <person name="Pinto D."/>
            <person name="Vollmers J."/>
            <person name="Rivas-Marin E."/>
            <person name="Kohn T."/>
            <person name="Peeters S.H."/>
            <person name="Heuer A."/>
            <person name="Rast P."/>
            <person name="Oberbeckmann S."/>
            <person name="Bunk B."/>
            <person name="Jeske O."/>
            <person name="Meyerdierks A."/>
            <person name="Storesund J.E."/>
            <person name="Kallscheuer N."/>
            <person name="Luecker S."/>
            <person name="Lage O.M."/>
            <person name="Pohl T."/>
            <person name="Merkel B.J."/>
            <person name="Hornburger P."/>
            <person name="Mueller R.-W."/>
            <person name="Bruemmer F."/>
            <person name="Labrenz M."/>
            <person name="Spormann A.M."/>
            <person name="Op den Camp H."/>
            <person name="Overmann J."/>
            <person name="Amann R."/>
            <person name="Jetten M.S.M."/>
            <person name="Mascher T."/>
            <person name="Medema M.H."/>
            <person name="Devos D.P."/>
            <person name="Kaster A.-K."/>
            <person name="Ovreas L."/>
            <person name="Rohde M."/>
            <person name="Galperin M.Y."/>
            <person name="Jogler C."/>
        </authorList>
    </citation>
    <scope>NUCLEOTIDE SEQUENCE [LARGE SCALE GENOMIC DNA]</scope>
    <source>
        <strain evidence="5 6">HG66A1</strain>
    </source>
</reference>
<dbReference type="PRINTS" id="PR01032">
    <property type="entry name" value="PHAGEIV"/>
</dbReference>
<sequence precursor="true">MSINALWKRRTMLALACGVALTASPLAAQVPPAPPVPGKIKTNGFKAGTAKKNTPVASTKVKEKVHQLVDQIYESEVELSVQQRHSKILKMKMDVFRVAIADPTKIEVVAFGSQEVEVIGKETGTTTMTLWLGEEANPQILSVQVKVEGDNSIDDLRRMEYSEFQKMINEFFPNSKVQLIPFADKLIVRGQARDEQEAVQIITIIRARSGGSGVGGGGANGAGGGSLFADGQAADPFPGGAVLPEATVIDMLKVPGEKQIMLKVRIAQLDRSAARTASTDLIVQAGEFGWSQIFTGVAQNLANGGSGLVTASLNSKHVDLFISALAQNGYAKILAEPNLVTISGRPANFISGGEFAVPTVVGVGGAQAATTTFKGFGTQLTFLPTVLDKDRIRLQVTPTFSQVNPALSVNGILGLDTQSVSTTVDLREGQVLAIAGLIQEQQRGDLNRVPFIGDIPLVGPLFSNKSVQRDETELIVLVSPELVHPLEPEDAPTILPGMEVTEPGDIDFYFMNNIEGKPDVHHRSTVWYMQKKRIHQQQKDYIHQTKSDKYYINGDYGFSE</sequence>
<evidence type="ECO:0000259" key="4">
    <source>
        <dbReference type="Pfam" id="PF13629"/>
    </source>
</evidence>
<protein>
    <submittedName>
        <fullName evidence="5">Type IV pilus biogenesis and competence protein PilQ</fullName>
    </submittedName>
</protein>
<proteinExistence type="inferred from homology"/>
<feature type="domain" description="Pilus formation protein N-terminal" evidence="4">
    <location>
        <begin position="78"/>
        <end position="145"/>
    </location>
</feature>
<dbReference type="InterPro" id="IPR004845">
    <property type="entry name" value="T2SS_GspD_CS"/>
</dbReference>
<dbReference type="AlphaFoldDB" id="A0A517PM23"/>
<dbReference type="InterPro" id="IPR050810">
    <property type="entry name" value="Bact_Secretion_Sys_Channel"/>
</dbReference>
<dbReference type="PROSITE" id="PS00875">
    <property type="entry name" value="T2SP_D"/>
    <property type="match status" value="1"/>
</dbReference>
<comment type="similarity">
    <text evidence="1">Belongs to the bacterial secretin family.</text>
</comment>
<evidence type="ECO:0000313" key="5">
    <source>
        <dbReference type="EMBL" id="QDT20415.1"/>
    </source>
</evidence>
<evidence type="ECO:0000256" key="1">
    <source>
        <dbReference type="RuleBase" id="RU004003"/>
    </source>
</evidence>
<dbReference type="Pfam" id="PF13629">
    <property type="entry name" value="T2SS-T3SS_pil_N"/>
    <property type="match status" value="1"/>
</dbReference>
<feature type="domain" description="Type II/III secretion system secretin-like" evidence="3">
    <location>
        <begin position="324"/>
        <end position="483"/>
    </location>
</feature>
<gene>
    <name evidence="5" type="primary">pilQ_1</name>
    <name evidence="5" type="ORF">HG66A1_22010</name>
</gene>
<evidence type="ECO:0000313" key="6">
    <source>
        <dbReference type="Proteomes" id="UP000320421"/>
    </source>
</evidence>
<keyword evidence="2" id="KW-0732">Signal</keyword>
<dbReference type="Proteomes" id="UP000320421">
    <property type="component" value="Chromosome"/>
</dbReference>
<feature type="chain" id="PRO_5022205795" evidence="2">
    <location>
        <begin position="29"/>
        <end position="560"/>
    </location>
</feature>
<name>A0A517PM23_9PLAN</name>
<evidence type="ECO:0000256" key="2">
    <source>
        <dbReference type="SAM" id="SignalP"/>
    </source>
</evidence>
<dbReference type="RefSeq" id="WP_145183191.1">
    <property type="nucleotide sequence ID" value="NZ_CP036266.1"/>
</dbReference>
<dbReference type="InterPro" id="IPR001775">
    <property type="entry name" value="GspD/PilQ"/>
</dbReference>
<dbReference type="Pfam" id="PF00263">
    <property type="entry name" value="Secretin"/>
    <property type="match status" value="1"/>
</dbReference>
<accession>A0A517PM23</accession>
<dbReference type="InterPro" id="IPR032789">
    <property type="entry name" value="T2SS-T3SS_pil_N"/>
</dbReference>
<dbReference type="InterPro" id="IPR004846">
    <property type="entry name" value="T2SS/T3SS_dom"/>
</dbReference>